<protein>
    <submittedName>
        <fullName evidence="2">Cyclic nucleotide-binding domain</fullName>
    </submittedName>
</protein>
<keyword evidence="3" id="KW-1185">Reference proteome</keyword>
<dbReference type="AlphaFoldDB" id="A0A378RI13"/>
<dbReference type="RefSeq" id="WP_115089752.1">
    <property type="nucleotide sequence ID" value="NZ_CP068107.1"/>
</dbReference>
<dbReference type="EMBL" id="UGQL01000001">
    <property type="protein sequence ID" value="STZ26642.1"/>
    <property type="molecule type" value="Genomic_DNA"/>
</dbReference>
<accession>A0A378RI13</accession>
<dbReference type="Gene3D" id="2.60.120.10">
    <property type="entry name" value="Jelly Rolls"/>
    <property type="match status" value="1"/>
</dbReference>
<evidence type="ECO:0000313" key="3">
    <source>
        <dbReference type="Proteomes" id="UP000255024"/>
    </source>
</evidence>
<evidence type="ECO:0000313" key="2">
    <source>
        <dbReference type="EMBL" id="STZ26642.1"/>
    </source>
</evidence>
<dbReference type="InterPro" id="IPR018490">
    <property type="entry name" value="cNMP-bd_dom_sf"/>
</dbReference>
<proteinExistence type="predicted"/>
<dbReference type="InterPro" id="IPR014710">
    <property type="entry name" value="RmlC-like_jellyroll"/>
</dbReference>
<reference evidence="2 3" key="1">
    <citation type="submission" date="2018-06" db="EMBL/GenBank/DDBJ databases">
        <authorList>
            <consortium name="Pathogen Informatics"/>
            <person name="Doyle S."/>
        </authorList>
    </citation>
    <scope>NUCLEOTIDE SEQUENCE [LARGE SCALE GENOMIC DNA]</scope>
    <source>
        <strain evidence="2 3">NCTC11179</strain>
    </source>
</reference>
<name>A0A378RI13_MYROD</name>
<evidence type="ECO:0000259" key="1">
    <source>
        <dbReference type="Pfam" id="PF00027"/>
    </source>
</evidence>
<dbReference type="Pfam" id="PF00027">
    <property type="entry name" value="cNMP_binding"/>
    <property type="match status" value="1"/>
</dbReference>
<feature type="domain" description="Cyclic nucleotide-binding" evidence="1">
    <location>
        <begin position="23"/>
        <end position="108"/>
    </location>
</feature>
<dbReference type="InterPro" id="IPR000595">
    <property type="entry name" value="cNMP-bd_dom"/>
</dbReference>
<dbReference type="SUPFAM" id="SSF51206">
    <property type="entry name" value="cAMP-binding domain-like"/>
    <property type="match status" value="1"/>
</dbReference>
<organism evidence="2 3">
    <name type="scientific">Myroides odoratus</name>
    <name type="common">Flavobacterium odoratum</name>
    <dbReference type="NCBI Taxonomy" id="256"/>
    <lineage>
        <taxon>Bacteria</taxon>
        <taxon>Pseudomonadati</taxon>
        <taxon>Bacteroidota</taxon>
        <taxon>Flavobacteriia</taxon>
        <taxon>Flavobacteriales</taxon>
        <taxon>Flavobacteriaceae</taxon>
        <taxon>Myroides</taxon>
    </lineage>
</organism>
<dbReference type="Proteomes" id="UP000255024">
    <property type="component" value="Unassembled WGS sequence"/>
</dbReference>
<gene>
    <name evidence="2" type="ORF">NCTC11179_00164</name>
</gene>
<sequence length="178" mass="21047">MDTISTLYNSLEQANHWDKTITLKRMEYLTLAHTIDTNIYYIETGSVKISIYLQDQEHIIRFGYRHNFIAALDSFITNKPTEFHIQALKKTTIKVIKKEHYLQFIRSNAVHQILWDTLLEGLILQQLEREKDLLIKSPAERYMRVLQRSPRLFQEIPNKYIASYLGMSAETLSRLKKS</sequence>